<dbReference type="PANTHER" id="PTHR38139">
    <property type="entry name" value="GATE DOMAIN-CONTAINING PROTEIN"/>
    <property type="match status" value="1"/>
</dbReference>
<keyword evidence="1" id="KW-1133">Transmembrane helix</keyword>
<reference evidence="2" key="1">
    <citation type="journal article" date="2020" name="bioRxiv">
        <title>A rank-normalized archaeal taxonomy based on genome phylogeny resolves widespread incomplete and uneven classifications.</title>
        <authorList>
            <person name="Rinke C."/>
            <person name="Chuvochina M."/>
            <person name="Mussig A.J."/>
            <person name="Chaumeil P.-A."/>
            <person name="Waite D.W."/>
            <person name="Whitman W.B."/>
            <person name="Parks D.H."/>
            <person name="Hugenholtz P."/>
        </authorList>
    </citation>
    <scope>NUCLEOTIDE SEQUENCE</scope>
    <source>
        <strain evidence="2">UBA8849</strain>
    </source>
</reference>
<feature type="transmembrane region" description="Helical" evidence="1">
    <location>
        <begin position="195"/>
        <end position="220"/>
    </location>
</feature>
<evidence type="ECO:0000313" key="3">
    <source>
        <dbReference type="Proteomes" id="UP000645676"/>
    </source>
</evidence>
<proteinExistence type="predicted"/>
<feature type="transmembrane region" description="Helical" evidence="1">
    <location>
        <begin position="157"/>
        <end position="175"/>
    </location>
</feature>
<feature type="transmembrane region" description="Helical" evidence="1">
    <location>
        <begin position="232"/>
        <end position="249"/>
    </location>
</feature>
<dbReference type="Proteomes" id="UP000645676">
    <property type="component" value="Unassembled WGS sequence"/>
</dbReference>
<feature type="transmembrane region" description="Helical" evidence="1">
    <location>
        <begin position="42"/>
        <end position="63"/>
    </location>
</feature>
<feature type="transmembrane region" description="Helical" evidence="1">
    <location>
        <begin position="75"/>
        <end position="95"/>
    </location>
</feature>
<dbReference type="AlphaFoldDB" id="A0A832W600"/>
<keyword evidence="1" id="KW-0812">Transmembrane</keyword>
<accession>A0A832W600</accession>
<keyword evidence="1" id="KW-0472">Membrane</keyword>
<dbReference type="InterPro" id="IPR038880">
    <property type="entry name" value="MJ0871-like"/>
</dbReference>
<feature type="transmembrane region" description="Helical" evidence="1">
    <location>
        <begin position="7"/>
        <end position="30"/>
    </location>
</feature>
<name>A0A832W600_9EURY</name>
<protein>
    <submittedName>
        <fullName evidence="2">Uncharacterized protein</fullName>
    </submittedName>
</protein>
<evidence type="ECO:0000313" key="2">
    <source>
        <dbReference type="EMBL" id="HII59223.1"/>
    </source>
</evidence>
<organism evidence="2 3">
    <name type="scientific">Methanocaldococcus jannaschii</name>
    <dbReference type="NCBI Taxonomy" id="2190"/>
    <lineage>
        <taxon>Archaea</taxon>
        <taxon>Methanobacteriati</taxon>
        <taxon>Methanobacteriota</taxon>
        <taxon>Methanomada group</taxon>
        <taxon>Methanococci</taxon>
        <taxon>Methanococcales</taxon>
        <taxon>Methanocaldococcaceae</taxon>
        <taxon>Methanocaldococcus</taxon>
    </lineage>
</organism>
<feature type="transmembrane region" description="Helical" evidence="1">
    <location>
        <begin position="101"/>
        <end position="123"/>
    </location>
</feature>
<comment type="caution">
    <text evidence="2">The sequence shown here is derived from an EMBL/GenBank/DDBJ whole genome shotgun (WGS) entry which is preliminary data.</text>
</comment>
<dbReference type="EMBL" id="DUJR01000005">
    <property type="protein sequence ID" value="HII59223.1"/>
    <property type="molecule type" value="Genomic_DNA"/>
</dbReference>
<evidence type="ECO:0000256" key="1">
    <source>
        <dbReference type="SAM" id="Phobius"/>
    </source>
</evidence>
<sequence length="292" mass="33147">MMMALQIFIKILPIMFFGILLANLMCHLNILYKLQKYIKNKYFPIIAVFFVSSTSGSFLLKNLLKKGEISEENLLPIYFLGMFVFGIHIILFYAIPMATSLGWYVGGIYVLIKFLVTCNYLIISVLMLKKRKYNIDIEFKSKSEGLYGAIRDTFKQYFRVLTSFVPSVLIITYLIEHGLLDIVEDFAGSLLNALNLSPTILVIVLTGLATISGAIGIASGLLDENILSPNEVLFSLFLAEFLNRVVLYLRKYLPIQLSIFGKIGAKLATLHLIVYEISFLIVIVVWYLFFIV</sequence>
<dbReference type="PANTHER" id="PTHR38139:SF1">
    <property type="entry name" value="NUCLEOSIDE TRANSPORTER_FEOB GTPASE GATE DOMAIN-CONTAINING PROTEIN"/>
    <property type="match status" value="1"/>
</dbReference>
<feature type="transmembrane region" description="Helical" evidence="1">
    <location>
        <begin position="269"/>
        <end position="290"/>
    </location>
</feature>
<gene>
    <name evidence="2" type="ORF">HA335_01365</name>
</gene>